<keyword evidence="3" id="KW-0949">S-adenosyl-L-methionine</keyword>
<gene>
    <name evidence="8" type="ORF">H9757_11400</name>
</gene>
<dbReference type="PANTHER" id="PTHR11228:SF7">
    <property type="entry name" value="PQQA PEPTIDE CYCLASE"/>
    <property type="match status" value="1"/>
</dbReference>
<dbReference type="InterPro" id="IPR023885">
    <property type="entry name" value="4Fe4S-binding_SPASM_dom"/>
</dbReference>
<dbReference type="PANTHER" id="PTHR11228">
    <property type="entry name" value="RADICAL SAM DOMAIN PROTEIN"/>
    <property type="match status" value="1"/>
</dbReference>
<dbReference type="Proteomes" id="UP000823894">
    <property type="component" value="Unassembled WGS sequence"/>
</dbReference>
<keyword evidence="6" id="KW-0411">Iron-sulfur</keyword>
<dbReference type="CDD" id="cd01335">
    <property type="entry name" value="Radical_SAM"/>
    <property type="match status" value="1"/>
</dbReference>
<evidence type="ECO:0000313" key="9">
    <source>
        <dbReference type="Proteomes" id="UP000823894"/>
    </source>
</evidence>
<dbReference type="SFLD" id="SFLDG01386">
    <property type="entry name" value="main_SPASM_domain-containing"/>
    <property type="match status" value="1"/>
</dbReference>
<feature type="domain" description="Radical SAM core" evidence="7">
    <location>
        <begin position="21"/>
        <end position="243"/>
    </location>
</feature>
<dbReference type="SFLD" id="SFLDS00029">
    <property type="entry name" value="Radical_SAM"/>
    <property type="match status" value="1"/>
</dbReference>
<dbReference type="GO" id="GO:0003824">
    <property type="term" value="F:catalytic activity"/>
    <property type="evidence" value="ECO:0007669"/>
    <property type="project" value="InterPro"/>
</dbReference>
<evidence type="ECO:0000256" key="6">
    <source>
        <dbReference type="ARBA" id="ARBA00023014"/>
    </source>
</evidence>
<dbReference type="InterPro" id="IPR058240">
    <property type="entry name" value="rSAM_sf"/>
</dbReference>
<comment type="caution">
    <text evidence="8">The sequence shown here is derived from an EMBL/GenBank/DDBJ whole genome shotgun (WGS) entry which is preliminary data.</text>
</comment>
<dbReference type="SUPFAM" id="SSF102114">
    <property type="entry name" value="Radical SAM enzymes"/>
    <property type="match status" value="1"/>
</dbReference>
<dbReference type="GO" id="GO:0051539">
    <property type="term" value="F:4 iron, 4 sulfur cluster binding"/>
    <property type="evidence" value="ECO:0007669"/>
    <property type="project" value="UniProtKB-KW"/>
</dbReference>
<evidence type="ECO:0000313" key="8">
    <source>
        <dbReference type="EMBL" id="HJC39647.1"/>
    </source>
</evidence>
<dbReference type="Pfam" id="PF04055">
    <property type="entry name" value="Radical_SAM"/>
    <property type="match status" value="1"/>
</dbReference>
<dbReference type="EMBL" id="DWWK01000189">
    <property type="protein sequence ID" value="HJC39647.1"/>
    <property type="molecule type" value="Genomic_DNA"/>
</dbReference>
<proteinExistence type="predicted"/>
<reference evidence="8" key="2">
    <citation type="submission" date="2021-04" db="EMBL/GenBank/DDBJ databases">
        <authorList>
            <person name="Gilroy R."/>
        </authorList>
    </citation>
    <scope>NUCLEOTIDE SEQUENCE</scope>
    <source>
        <strain evidence="8">ChiGjej1B1-1692</strain>
    </source>
</reference>
<dbReference type="InterPro" id="IPR013785">
    <property type="entry name" value="Aldolase_TIM"/>
</dbReference>
<reference evidence="8" key="1">
    <citation type="journal article" date="2021" name="PeerJ">
        <title>Extensive microbial diversity within the chicken gut microbiome revealed by metagenomics and culture.</title>
        <authorList>
            <person name="Gilroy R."/>
            <person name="Ravi A."/>
            <person name="Getino M."/>
            <person name="Pursley I."/>
            <person name="Horton D.L."/>
            <person name="Alikhan N.F."/>
            <person name="Baker D."/>
            <person name="Gharbi K."/>
            <person name="Hall N."/>
            <person name="Watson M."/>
            <person name="Adriaenssens E.M."/>
            <person name="Foster-Nyarko E."/>
            <person name="Jarju S."/>
            <person name="Secka A."/>
            <person name="Antonio M."/>
            <person name="Oren A."/>
            <person name="Chaudhuri R.R."/>
            <person name="La Ragione R."/>
            <person name="Hildebrand F."/>
            <person name="Pallen M.J."/>
        </authorList>
    </citation>
    <scope>NUCLEOTIDE SEQUENCE</scope>
    <source>
        <strain evidence="8">ChiGjej1B1-1692</strain>
    </source>
</reference>
<dbReference type="AlphaFoldDB" id="A0A9D2NWA9"/>
<name>A0A9D2NWA9_9FIRM</name>
<keyword evidence="4" id="KW-0479">Metal-binding</keyword>
<dbReference type="Gene3D" id="3.20.20.70">
    <property type="entry name" value="Aldolase class I"/>
    <property type="match status" value="1"/>
</dbReference>
<accession>A0A9D2NWA9</accession>
<evidence type="ECO:0000256" key="4">
    <source>
        <dbReference type="ARBA" id="ARBA00022723"/>
    </source>
</evidence>
<evidence type="ECO:0000259" key="7">
    <source>
        <dbReference type="PROSITE" id="PS51918"/>
    </source>
</evidence>
<evidence type="ECO:0000256" key="3">
    <source>
        <dbReference type="ARBA" id="ARBA00022691"/>
    </source>
</evidence>
<dbReference type="PROSITE" id="PS51918">
    <property type="entry name" value="RADICAL_SAM"/>
    <property type="match status" value="1"/>
</dbReference>
<sequence>MEPIDYQGTVELKLCEKATERLSPINGILELTPLCNMNCDMCFVRLSPLEMQKQGSVRSGKEWISLAEEMCSAGTLFVLLTGGEPLLHPDFRDIYITLKKMGMILTINTNGTLIDEEWADFFARHKPRRINITLYGKDEATYERLCHYPDGYRRVRKAVRLLMERQVDVKINGSITPKNIHDLDELCSIAEDMNTAWKYDTYMYPASRERLSAFDLQARLSPQEAAAARVRIMEKKEKEEFRQAAARLLEIGNVPEGEPAPSPAKCRAGRSSYVISWQGKMRPCIMLTKPEADVFRLGFSEAWKEITNAVSKIRLNAECSACTMREACQSCAACAFLETGEFDGVPEYMCQYTKETLRLLKDICEKEESRNA</sequence>
<dbReference type="InterPro" id="IPR017200">
    <property type="entry name" value="PqqE-like"/>
</dbReference>
<dbReference type="InterPro" id="IPR007197">
    <property type="entry name" value="rSAM"/>
</dbReference>
<evidence type="ECO:0000256" key="5">
    <source>
        <dbReference type="ARBA" id="ARBA00023004"/>
    </source>
</evidence>
<dbReference type="InterPro" id="IPR050377">
    <property type="entry name" value="Radical_SAM_PqqE_MftC-like"/>
</dbReference>
<keyword evidence="5" id="KW-0408">Iron</keyword>
<protein>
    <submittedName>
        <fullName evidence="8">Radical SAM protein</fullName>
    </submittedName>
</protein>
<dbReference type="PIRSF" id="PIRSF037420">
    <property type="entry name" value="PQQ_syn_pqqE"/>
    <property type="match status" value="1"/>
</dbReference>
<comment type="cofactor">
    <cofactor evidence="1">
        <name>[4Fe-4S] cluster</name>
        <dbReference type="ChEBI" id="CHEBI:49883"/>
    </cofactor>
</comment>
<evidence type="ECO:0000256" key="2">
    <source>
        <dbReference type="ARBA" id="ARBA00022485"/>
    </source>
</evidence>
<dbReference type="NCBIfam" id="TIGR04085">
    <property type="entry name" value="rSAM_more_4Fe4S"/>
    <property type="match status" value="1"/>
</dbReference>
<keyword evidence="2" id="KW-0004">4Fe-4S</keyword>
<organism evidence="8 9">
    <name type="scientific">Candidatus Mediterraneibacter faecigallinarum</name>
    <dbReference type="NCBI Taxonomy" id="2838669"/>
    <lineage>
        <taxon>Bacteria</taxon>
        <taxon>Bacillati</taxon>
        <taxon>Bacillota</taxon>
        <taxon>Clostridia</taxon>
        <taxon>Lachnospirales</taxon>
        <taxon>Lachnospiraceae</taxon>
        <taxon>Mediterraneibacter</taxon>
    </lineage>
</organism>
<evidence type="ECO:0000256" key="1">
    <source>
        <dbReference type="ARBA" id="ARBA00001966"/>
    </source>
</evidence>
<dbReference type="SFLD" id="SFLDG01067">
    <property type="entry name" value="SPASM/twitch_domain_containing"/>
    <property type="match status" value="1"/>
</dbReference>
<dbReference type="GO" id="GO:0046872">
    <property type="term" value="F:metal ion binding"/>
    <property type="evidence" value="ECO:0007669"/>
    <property type="project" value="UniProtKB-KW"/>
</dbReference>